<gene>
    <name evidence="2" type="ORF">LPLAT_LOCUS3853</name>
</gene>
<accession>A0AAV2NCG8</accession>
<keyword evidence="3" id="KW-1185">Reference proteome</keyword>
<proteinExistence type="predicted"/>
<organism evidence="2 3">
    <name type="scientific">Lasius platythorax</name>
    <dbReference type="NCBI Taxonomy" id="488582"/>
    <lineage>
        <taxon>Eukaryota</taxon>
        <taxon>Metazoa</taxon>
        <taxon>Ecdysozoa</taxon>
        <taxon>Arthropoda</taxon>
        <taxon>Hexapoda</taxon>
        <taxon>Insecta</taxon>
        <taxon>Pterygota</taxon>
        <taxon>Neoptera</taxon>
        <taxon>Endopterygota</taxon>
        <taxon>Hymenoptera</taxon>
        <taxon>Apocrita</taxon>
        <taxon>Aculeata</taxon>
        <taxon>Formicoidea</taxon>
        <taxon>Formicidae</taxon>
        <taxon>Formicinae</taxon>
        <taxon>Lasius</taxon>
        <taxon>Lasius</taxon>
    </lineage>
</organism>
<evidence type="ECO:0000313" key="2">
    <source>
        <dbReference type="EMBL" id="CAL1677920.1"/>
    </source>
</evidence>
<evidence type="ECO:0000256" key="1">
    <source>
        <dbReference type="SAM" id="MobiDB-lite"/>
    </source>
</evidence>
<name>A0AAV2NCG8_9HYME</name>
<protein>
    <submittedName>
        <fullName evidence="2">Uncharacterized protein</fullName>
    </submittedName>
</protein>
<dbReference type="EMBL" id="OZ034836">
    <property type="protein sequence ID" value="CAL1677920.1"/>
    <property type="molecule type" value="Genomic_DNA"/>
</dbReference>
<sequence>MSCITSAVRTPTSSYAKNRKDPLPETELELSPHCAEAYEIRRNLLRSNASRRRDVSPICRLIDDDV</sequence>
<feature type="compositionally biased region" description="Polar residues" evidence="1">
    <location>
        <begin position="1"/>
        <end position="16"/>
    </location>
</feature>
<reference evidence="2" key="1">
    <citation type="submission" date="2024-04" db="EMBL/GenBank/DDBJ databases">
        <authorList>
            <consortium name="Molecular Ecology Group"/>
        </authorList>
    </citation>
    <scope>NUCLEOTIDE SEQUENCE</scope>
</reference>
<evidence type="ECO:0000313" key="3">
    <source>
        <dbReference type="Proteomes" id="UP001497644"/>
    </source>
</evidence>
<dbReference type="AlphaFoldDB" id="A0AAV2NCG8"/>
<feature type="region of interest" description="Disordered" evidence="1">
    <location>
        <begin position="1"/>
        <end position="27"/>
    </location>
</feature>
<dbReference type="Proteomes" id="UP001497644">
    <property type="component" value="Chromosome 13"/>
</dbReference>